<dbReference type="Proteomes" id="UP000565205">
    <property type="component" value="Unassembled WGS sequence"/>
</dbReference>
<dbReference type="EMBL" id="JABXXQ010000072">
    <property type="protein sequence ID" value="NVN29826.1"/>
    <property type="molecule type" value="Genomic_DNA"/>
</dbReference>
<keyword evidence="3" id="KW-1185">Reference proteome</keyword>
<dbReference type="Proteomes" id="UP000557688">
    <property type="component" value="Unassembled WGS sequence"/>
</dbReference>
<evidence type="ECO:0000313" key="4">
    <source>
        <dbReference type="Proteomes" id="UP000565205"/>
    </source>
</evidence>
<dbReference type="EMBL" id="JACHXV010000033">
    <property type="protein sequence ID" value="MBB3175448.1"/>
    <property type="molecule type" value="Genomic_DNA"/>
</dbReference>
<protein>
    <submittedName>
        <fullName evidence="1">Uncharacterized protein</fullName>
    </submittedName>
</protein>
<gene>
    <name evidence="1" type="ORF">FHR90_003304</name>
    <name evidence="2" type="ORF">HUK83_05685</name>
</gene>
<dbReference type="AlphaFoldDB" id="A0A839UYL2"/>
<sequence length="110" mass="11877">MPDTNDPRRDDESGGPFHLRRGIDVALALTLAGQLIAGTWYASAANARLTVTESKATSNETRITALEKSQNDIQMKIANSLTDISVRLAKIETHLADSDRTATPTTIIAK</sequence>
<evidence type="ECO:0000313" key="1">
    <source>
        <dbReference type="EMBL" id="MBB3175448.1"/>
    </source>
</evidence>
<reference evidence="1 3" key="2">
    <citation type="submission" date="2020-08" db="EMBL/GenBank/DDBJ databases">
        <title>Genomic Encyclopedia of Type Strains, Phase III (KMG-III): the genomes of soil and plant-associated and newly described type strains.</title>
        <authorList>
            <person name="Whitman W."/>
        </authorList>
    </citation>
    <scope>NUCLEOTIDE SEQUENCE [LARGE SCALE GENOMIC DNA]</scope>
    <source>
        <strain evidence="1 3">CECT 8088</strain>
    </source>
</reference>
<name>A0A839UYL2_9PROT</name>
<evidence type="ECO:0000313" key="3">
    <source>
        <dbReference type="Proteomes" id="UP000557688"/>
    </source>
</evidence>
<comment type="caution">
    <text evidence="1">The sequence shown here is derived from an EMBL/GenBank/DDBJ whole genome shotgun (WGS) entry which is preliminary data.</text>
</comment>
<dbReference type="RefSeq" id="WP_176622847.1">
    <property type="nucleotide sequence ID" value="NZ_JABXXQ010000072.1"/>
</dbReference>
<accession>A0A839UYL2</accession>
<proteinExistence type="predicted"/>
<organism evidence="1 3">
    <name type="scientific">Endobacter medicaginis</name>
    <dbReference type="NCBI Taxonomy" id="1181271"/>
    <lineage>
        <taxon>Bacteria</taxon>
        <taxon>Pseudomonadati</taxon>
        <taxon>Pseudomonadota</taxon>
        <taxon>Alphaproteobacteria</taxon>
        <taxon>Acetobacterales</taxon>
        <taxon>Acetobacteraceae</taxon>
        <taxon>Endobacter</taxon>
    </lineage>
</organism>
<evidence type="ECO:0000313" key="2">
    <source>
        <dbReference type="EMBL" id="NVN29826.1"/>
    </source>
</evidence>
<reference evidence="2 4" key="1">
    <citation type="submission" date="2020-06" db="EMBL/GenBank/DDBJ databases">
        <title>Description of novel acetic acid bacteria.</title>
        <authorList>
            <person name="Sombolestani A."/>
        </authorList>
    </citation>
    <scope>NUCLEOTIDE SEQUENCE [LARGE SCALE GENOMIC DNA]</scope>
    <source>
        <strain evidence="2 4">LMG 26838</strain>
    </source>
</reference>